<dbReference type="InterPro" id="IPR029068">
    <property type="entry name" value="Glyas_Bleomycin-R_OHBP_Dase"/>
</dbReference>
<sequence length="125" mass="13927">MFNNKDAIAMIAVRDMQVAAKFYETVLGLQKESTIDKEVITYRSGNTRINVYQSQYAGTNKATTLIWNVGDDIDAIARMLKNKGIAFEHYDLPGLTLENDLYVGDGMKVAWFKDPDGNILSIVSG</sequence>
<dbReference type="InterPro" id="IPR037523">
    <property type="entry name" value="VOC_core"/>
</dbReference>
<evidence type="ECO:0000313" key="2">
    <source>
        <dbReference type="EMBL" id="GGI52874.1"/>
    </source>
</evidence>
<dbReference type="Gene3D" id="3.10.180.10">
    <property type="entry name" value="2,3-Dihydroxybiphenyl 1,2-Dioxygenase, domain 1"/>
    <property type="match status" value="1"/>
</dbReference>
<reference evidence="2" key="2">
    <citation type="submission" date="2020-09" db="EMBL/GenBank/DDBJ databases">
        <authorList>
            <person name="Sun Q."/>
            <person name="Sedlacek I."/>
        </authorList>
    </citation>
    <scope>NUCLEOTIDE SEQUENCE</scope>
    <source>
        <strain evidence="2">CCM 7664</strain>
    </source>
</reference>
<evidence type="ECO:0000259" key="1">
    <source>
        <dbReference type="PROSITE" id="PS51819"/>
    </source>
</evidence>
<accession>A0A8J3B0Y2</accession>
<dbReference type="RefSeq" id="WP_188418936.1">
    <property type="nucleotide sequence ID" value="NZ_BMDP01000001.1"/>
</dbReference>
<protein>
    <submittedName>
        <fullName evidence="2">Glyoxalase</fullName>
    </submittedName>
</protein>
<dbReference type="AlphaFoldDB" id="A0A8J3B0Y2"/>
<dbReference type="InterPro" id="IPR004360">
    <property type="entry name" value="Glyas_Fos-R_dOase_dom"/>
</dbReference>
<dbReference type="SUPFAM" id="SSF54593">
    <property type="entry name" value="Glyoxalase/Bleomycin resistance protein/Dihydroxybiphenyl dioxygenase"/>
    <property type="match status" value="1"/>
</dbReference>
<evidence type="ECO:0000313" key="3">
    <source>
        <dbReference type="Proteomes" id="UP000627205"/>
    </source>
</evidence>
<name>A0A8J3B0Y2_9BURK</name>
<dbReference type="Pfam" id="PF00903">
    <property type="entry name" value="Glyoxalase"/>
    <property type="match status" value="1"/>
</dbReference>
<dbReference type="PROSITE" id="PS51819">
    <property type="entry name" value="VOC"/>
    <property type="match status" value="1"/>
</dbReference>
<gene>
    <name evidence="2" type="ORF">GCM10011430_00480</name>
</gene>
<organism evidence="2 3">
    <name type="scientific">Oxalicibacterium solurbis</name>
    <dbReference type="NCBI Taxonomy" id="69280"/>
    <lineage>
        <taxon>Bacteria</taxon>
        <taxon>Pseudomonadati</taxon>
        <taxon>Pseudomonadota</taxon>
        <taxon>Betaproteobacteria</taxon>
        <taxon>Burkholderiales</taxon>
        <taxon>Oxalobacteraceae</taxon>
        <taxon>Oxalicibacterium</taxon>
    </lineage>
</organism>
<feature type="domain" description="VOC" evidence="1">
    <location>
        <begin position="4"/>
        <end position="125"/>
    </location>
</feature>
<dbReference type="EMBL" id="BMDP01000001">
    <property type="protein sequence ID" value="GGI52874.1"/>
    <property type="molecule type" value="Genomic_DNA"/>
</dbReference>
<comment type="caution">
    <text evidence="2">The sequence shown here is derived from an EMBL/GenBank/DDBJ whole genome shotgun (WGS) entry which is preliminary data.</text>
</comment>
<reference evidence="2" key="1">
    <citation type="journal article" date="2014" name="Int. J. Syst. Evol. Microbiol.">
        <title>Complete genome sequence of Corynebacterium casei LMG S-19264T (=DSM 44701T), isolated from a smear-ripened cheese.</title>
        <authorList>
            <consortium name="US DOE Joint Genome Institute (JGI-PGF)"/>
            <person name="Walter F."/>
            <person name="Albersmeier A."/>
            <person name="Kalinowski J."/>
            <person name="Ruckert C."/>
        </authorList>
    </citation>
    <scope>NUCLEOTIDE SEQUENCE</scope>
    <source>
        <strain evidence="2">CCM 7664</strain>
    </source>
</reference>
<proteinExistence type="predicted"/>
<dbReference type="Proteomes" id="UP000627205">
    <property type="component" value="Unassembled WGS sequence"/>
</dbReference>
<keyword evidence="3" id="KW-1185">Reference proteome</keyword>